<dbReference type="Pfam" id="PF21880">
    <property type="entry name" value="DUF6916"/>
    <property type="match status" value="1"/>
</dbReference>
<evidence type="ECO:0000259" key="2">
    <source>
        <dbReference type="Pfam" id="PF07484"/>
    </source>
</evidence>
<keyword evidence="5" id="KW-1185">Reference proteome</keyword>
<dbReference type="InterPro" id="IPR054209">
    <property type="entry name" value="DUF6916"/>
</dbReference>
<sequence length="309" mass="33400">MTDSIAAPSLATLTDYEGVTFDVDGADGVGLRLDEVERRAVDDDWERFSLWFSSDDEVSQDLYRLTDPQGEAFDVTIAPTRRFDGSPDTHTYEAIFSRPASDAEITGPKAALDAGMHLPNATSESQNVPRRAEFITGQVVLFGGPFAVAGFYECSGLPLQISQHSVLYSVIGTTYGGNGRVTYRLPDLKGRVPLHNDRHHQVGSAGGTETVTLTKNQLARHHHYATDIDLPVSEAEGTEQDPSGNLLTTDPHGGGRGAKTIYADGNESAGAMQVEGTTDDTGRGDEHTNMQPYLSVSYQICMDGIFPTR</sequence>
<dbReference type="InterPro" id="IPR011083">
    <property type="entry name" value="Phage_tail_collar_dom"/>
</dbReference>
<evidence type="ECO:0000259" key="3">
    <source>
        <dbReference type="Pfam" id="PF21880"/>
    </source>
</evidence>
<dbReference type="Gene3D" id="3.90.1340.10">
    <property type="entry name" value="Phage tail collar domain"/>
    <property type="match status" value="1"/>
</dbReference>
<dbReference type="RefSeq" id="WP_227231274.1">
    <property type="nucleotide sequence ID" value="NZ_JAJCVJ010000003.1"/>
</dbReference>
<dbReference type="InterPro" id="IPR037053">
    <property type="entry name" value="Phage_tail_collar_dom_sf"/>
</dbReference>
<feature type="domain" description="Phage tail collar" evidence="2">
    <location>
        <begin position="137"/>
        <end position="193"/>
    </location>
</feature>
<feature type="region of interest" description="Disordered" evidence="1">
    <location>
        <begin position="225"/>
        <end position="256"/>
    </location>
</feature>
<evidence type="ECO:0000256" key="1">
    <source>
        <dbReference type="SAM" id="MobiDB-lite"/>
    </source>
</evidence>
<dbReference type="Pfam" id="PF07484">
    <property type="entry name" value="Collar"/>
    <property type="match status" value="1"/>
</dbReference>
<dbReference type="SUPFAM" id="SSF88874">
    <property type="entry name" value="Receptor-binding domain of short tail fibre protein gp12"/>
    <property type="match status" value="1"/>
</dbReference>
<reference evidence="4 5" key="1">
    <citation type="journal article" date="2019" name="Int. J. Syst. Evol. Microbiol.">
        <title>The Global Catalogue of Microorganisms (GCM) 10K type strain sequencing project: providing services to taxonomists for standard genome sequencing and annotation.</title>
        <authorList>
            <consortium name="The Broad Institute Genomics Platform"/>
            <consortium name="The Broad Institute Genome Sequencing Center for Infectious Disease"/>
            <person name="Wu L."/>
            <person name="Ma J."/>
        </authorList>
    </citation>
    <scope>NUCLEOTIDE SEQUENCE [LARGE SCALE GENOMIC DNA]</scope>
    <source>
        <strain evidence="4 5">CGMCC 1.12237</strain>
    </source>
</reference>
<proteinExistence type="predicted"/>
<dbReference type="EMBL" id="JBHSKX010000004">
    <property type="protein sequence ID" value="MFC5368703.1"/>
    <property type="molecule type" value="Genomic_DNA"/>
</dbReference>
<dbReference type="Proteomes" id="UP001596201">
    <property type="component" value="Unassembled WGS sequence"/>
</dbReference>
<organism evidence="4 5">
    <name type="scientific">Salinirubrum litoreum</name>
    <dbReference type="NCBI Taxonomy" id="1126234"/>
    <lineage>
        <taxon>Archaea</taxon>
        <taxon>Methanobacteriati</taxon>
        <taxon>Methanobacteriota</taxon>
        <taxon>Stenosarchaea group</taxon>
        <taxon>Halobacteria</taxon>
        <taxon>Halobacteriales</taxon>
        <taxon>Haloferacaceae</taxon>
        <taxon>Salinirubrum</taxon>
    </lineage>
</organism>
<protein>
    <submittedName>
        <fullName evidence="4">Phage tail protein</fullName>
    </submittedName>
</protein>
<feature type="domain" description="DUF6916" evidence="3">
    <location>
        <begin position="9"/>
        <end position="96"/>
    </location>
</feature>
<evidence type="ECO:0000313" key="5">
    <source>
        <dbReference type="Proteomes" id="UP001596201"/>
    </source>
</evidence>
<evidence type="ECO:0000313" key="4">
    <source>
        <dbReference type="EMBL" id="MFC5368703.1"/>
    </source>
</evidence>
<name>A0ABD5RFV4_9EURY</name>
<dbReference type="AlphaFoldDB" id="A0ABD5RFV4"/>
<accession>A0ABD5RFV4</accession>
<gene>
    <name evidence="4" type="ORF">ACFPJ5_17410</name>
</gene>
<comment type="caution">
    <text evidence="4">The sequence shown here is derived from an EMBL/GenBank/DDBJ whole genome shotgun (WGS) entry which is preliminary data.</text>
</comment>